<dbReference type="GO" id="GO:0006281">
    <property type="term" value="P:DNA repair"/>
    <property type="evidence" value="ECO:0007669"/>
    <property type="project" value="TreeGrafter"/>
</dbReference>
<dbReference type="AlphaFoldDB" id="A0AA38C9W3"/>
<dbReference type="PANTHER" id="PTHR12663:SF0">
    <property type="entry name" value="PRECOCIOUS DISSOCIATION OF SISTERS 5, ISOFORM A"/>
    <property type="match status" value="1"/>
</dbReference>
<evidence type="ECO:0000313" key="4">
    <source>
        <dbReference type="Proteomes" id="UP000824469"/>
    </source>
</evidence>
<organism evidence="3 4">
    <name type="scientific">Taxus chinensis</name>
    <name type="common">Chinese yew</name>
    <name type="synonym">Taxus wallichiana var. chinensis</name>
    <dbReference type="NCBI Taxonomy" id="29808"/>
    <lineage>
        <taxon>Eukaryota</taxon>
        <taxon>Viridiplantae</taxon>
        <taxon>Streptophyta</taxon>
        <taxon>Embryophyta</taxon>
        <taxon>Tracheophyta</taxon>
        <taxon>Spermatophyta</taxon>
        <taxon>Pinopsida</taxon>
        <taxon>Pinidae</taxon>
        <taxon>Conifers II</taxon>
        <taxon>Cupressales</taxon>
        <taxon>Taxaceae</taxon>
        <taxon>Taxus</taxon>
    </lineage>
</organism>
<evidence type="ECO:0000313" key="3">
    <source>
        <dbReference type="EMBL" id="KAH9292233.1"/>
    </source>
</evidence>
<keyword evidence="2" id="KW-0539">Nucleus</keyword>
<gene>
    <name evidence="3" type="ORF">KI387_042577</name>
</gene>
<comment type="subcellular location">
    <subcellularLocation>
        <location evidence="1">Nucleus</location>
    </subcellularLocation>
</comment>
<accession>A0AA38C9W3</accession>
<dbReference type="PANTHER" id="PTHR12663">
    <property type="entry name" value="ANDROGEN INDUCED INHIBITOR OF PROLIFERATION AS3 / PDS5-RELATED"/>
    <property type="match status" value="1"/>
</dbReference>
<dbReference type="Pfam" id="PF20168">
    <property type="entry name" value="PDS5"/>
    <property type="match status" value="1"/>
</dbReference>
<dbReference type="Proteomes" id="UP000824469">
    <property type="component" value="Unassembled WGS sequence"/>
</dbReference>
<keyword evidence="4" id="KW-1185">Reference proteome</keyword>
<proteinExistence type="predicted"/>
<name>A0AA38C9W3_TAXCH</name>
<dbReference type="GO" id="GO:0000785">
    <property type="term" value="C:chromatin"/>
    <property type="evidence" value="ECO:0007669"/>
    <property type="project" value="TreeGrafter"/>
</dbReference>
<evidence type="ECO:0000256" key="2">
    <source>
        <dbReference type="ARBA" id="ARBA00023242"/>
    </source>
</evidence>
<comment type="caution">
    <text evidence="3">The sequence shown here is derived from an EMBL/GenBank/DDBJ whole genome shotgun (WGS) entry which is preliminary data.</text>
</comment>
<dbReference type="GO" id="GO:0005634">
    <property type="term" value="C:nucleus"/>
    <property type="evidence" value="ECO:0007669"/>
    <property type="project" value="UniProtKB-SubCell"/>
</dbReference>
<dbReference type="EMBL" id="JAHRHJ020003215">
    <property type="protein sequence ID" value="KAH9292233.1"/>
    <property type="molecule type" value="Genomic_DNA"/>
</dbReference>
<sequence length="621" mass="71009">MELMSEGGLKERIIRVGKKLKHPHHSEDALLKDLEETTNCLAMVEQSDKYMIQPLMFQLIKPRIFWHEDVRVKIMVVTCIAEVTRVTAPNLPYSDDIMRDIFEHMVGSFQGLWNVTSPYYSKRVKILETMAKVMVAIQSIMSTVIDEYDDVPQDLLKVLKEELRQEASCISHTLAKGVMNQIKTKTYMAAKSSEKDMGMDPQGMSSLMHNNELFVSNTCTKCEGTEKSDTKVMDYSESDLANEDDEVVDKHGKLGSALKKDVSSLVDSLVSSHQWEKQYSAIHFGELKAQVVIMKAFRNKGITWTTYYMVRNSLSVLIQQLYLGKFQLLWIEHGSNFNHDRGFYLGDVIPQRYEVILHSIEAHLESFHALYLAVVKFVHDGLSLGHLILVLSKENLVKEICGMDLVDIACMATNFGASTKSLKENKGHGIRSSHDPYSMILMAAKEEEQGAAKHGRSDLLNDLVSDKVKLNHVLPIILHANEIGRWHKDTDMDSIIMRGIKMREKQLLSFTFHEGIIEWVTRELSQAHSTLGPTLYDEDTTTWSYYYGVDHMHTWIVTREANRFFPMLGHLTGTGSRLWRHHLTSPSWYMTHGDMRMLLLEGKQSLRGEDCNVPLFRDITT</sequence>
<dbReference type="GO" id="GO:0007064">
    <property type="term" value="P:mitotic sister chromatid cohesion"/>
    <property type="evidence" value="ECO:0007669"/>
    <property type="project" value="InterPro"/>
</dbReference>
<reference evidence="3 4" key="1">
    <citation type="journal article" date="2021" name="Nat. Plants">
        <title>The Taxus genome provides insights into paclitaxel biosynthesis.</title>
        <authorList>
            <person name="Xiong X."/>
            <person name="Gou J."/>
            <person name="Liao Q."/>
            <person name="Li Y."/>
            <person name="Zhou Q."/>
            <person name="Bi G."/>
            <person name="Li C."/>
            <person name="Du R."/>
            <person name="Wang X."/>
            <person name="Sun T."/>
            <person name="Guo L."/>
            <person name="Liang H."/>
            <person name="Lu P."/>
            <person name="Wu Y."/>
            <person name="Zhang Z."/>
            <person name="Ro D.K."/>
            <person name="Shang Y."/>
            <person name="Huang S."/>
            <person name="Yan J."/>
        </authorList>
    </citation>
    <scope>NUCLEOTIDE SEQUENCE [LARGE SCALE GENOMIC DNA]</scope>
    <source>
        <strain evidence="3">Ta-2019</strain>
    </source>
</reference>
<evidence type="ECO:0000256" key="1">
    <source>
        <dbReference type="ARBA" id="ARBA00004123"/>
    </source>
</evidence>
<dbReference type="InterPro" id="IPR039776">
    <property type="entry name" value="Pds5"/>
</dbReference>
<protein>
    <submittedName>
        <fullName evidence="3">Uncharacterized protein</fullName>
    </submittedName>
</protein>